<keyword evidence="1" id="KW-0812">Transmembrane</keyword>
<evidence type="ECO:0000313" key="3">
    <source>
        <dbReference type="Proteomes" id="UP000282876"/>
    </source>
</evidence>
<dbReference type="OrthoDB" id="2189888at2759"/>
<gene>
    <name evidence="2" type="ORF">TUBRATIS_15970</name>
</gene>
<proteinExistence type="predicted"/>
<evidence type="ECO:0000313" key="2">
    <source>
        <dbReference type="EMBL" id="RVD91927.1"/>
    </source>
</evidence>
<reference evidence="2 3" key="1">
    <citation type="submission" date="2018-10" db="EMBL/GenBank/DDBJ databases">
        <title>Draft genome sequence of the microsporidian Tubulinosema ratisbonensis.</title>
        <authorList>
            <person name="Polonais V."/>
            <person name="Peyretaillade E."/>
            <person name="Niehus S."/>
            <person name="Wawrzyniak I."/>
            <person name="Franchet A."/>
            <person name="Gaspin C."/>
            <person name="Reichstadt M."/>
            <person name="Belser C."/>
            <person name="Labadie K."/>
            <person name="Delbac F."/>
            <person name="Ferrandon D."/>
        </authorList>
    </citation>
    <scope>NUCLEOTIDE SEQUENCE [LARGE SCALE GENOMIC DNA]</scope>
    <source>
        <strain evidence="2 3">Franzen</strain>
    </source>
</reference>
<feature type="transmembrane region" description="Helical" evidence="1">
    <location>
        <begin position="167"/>
        <end position="187"/>
    </location>
</feature>
<feature type="transmembrane region" description="Helical" evidence="1">
    <location>
        <begin position="12"/>
        <end position="31"/>
    </location>
</feature>
<sequence>MKILNTSILLKKYCLFSLFNTLFLSAIPNMFSKNLFKVLYNPLYHIHRVKNIEYLYFICSFTIVLFLQCEKYIKNISQKIYFLSSFASKMIFYSTFKIVLYFGFGFSLNYYRNFALLATISGVSSILDTIDYKFGRKSIKNYKPEGFIVLIFKYCFEFFKESHRKMFFPFVISLYIYNISRFYFYLFIFNKRISSYNEFLHTLSSFFTAYISTLFYNFICCATIFSYDYNISNIGNSVFNDVNFDELPVHKIYFNKLISCFEEKETRFKILKTRAVVDYIKRCVLSEIKNIKEILEKFKSLDEENEHVIFYFVPHESTSLEFPTKKLLRKVPKNNYLVMFFQKLKSNIIKRFYKIILTNCFITLRDMNDFLKEAEEKDYVFDYFKEINHKLRRNFEEIEKECNVLEKNLKITFDVKKYIN</sequence>
<keyword evidence="1" id="KW-0472">Membrane</keyword>
<protein>
    <submittedName>
        <fullName evidence="2">Uncharacterized protein</fullName>
    </submittedName>
</protein>
<keyword evidence="1" id="KW-1133">Transmembrane helix</keyword>
<feature type="transmembrane region" description="Helical" evidence="1">
    <location>
        <begin position="207"/>
        <end position="227"/>
    </location>
</feature>
<organism evidence="2 3">
    <name type="scientific">Tubulinosema ratisbonensis</name>
    <dbReference type="NCBI Taxonomy" id="291195"/>
    <lineage>
        <taxon>Eukaryota</taxon>
        <taxon>Fungi</taxon>
        <taxon>Fungi incertae sedis</taxon>
        <taxon>Microsporidia</taxon>
        <taxon>Tubulinosematoidea</taxon>
        <taxon>Tubulinosematidae</taxon>
        <taxon>Tubulinosema</taxon>
    </lineage>
</organism>
<feature type="transmembrane region" description="Helical" evidence="1">
    <location>
        <begin position="51"/>
        <end position="68"/>
    </location>
</feature>
<accession>A0A437ALG8</accession>
<keyword evidence="3" id="KW-1185">Reference proteome</keyword>
<dbReference type="AlphaFoldDB" id="A0A437ALG8"/>
<dbReference type="Proteomes" id="UP000282876">
    <property type="component" value="Unassembled WGS sequence"/>
</dbReference>
<name>A0A437ALG8_9MICR</name>
<dbReference type="EMBL" id="RCSS01000362">
    <property type="protein sequence ID" value="RVD91927.1"/>
    <property type="molecule type" value="Genomic_DNA"/>
</dbReference>
<dbReference type="VEuPathDB" id="MicrosporidiaDB:TUBRATIS_15970"/>
<evidence type="ECO:0000256" key="1">
    <source>
        <dbReference type="SAM" id="Phobius"/>
    </source>
</evidence>
<feature type="transmembrane region" description="Helical" evidence="1">
    <location>
        <begin position="80"/>
        <end position="104"/>
    </location>
</feature>
<comment type="caution">
    <text evidence="2">The sequence shown here is derived from an EMBL/GenBank/DDBJ whole genome shotgun (WGS) entry which is preliminary data.</text>
</comment>
<feature type="transmembrane region" description="Helical" evidence="1">
    <location>
        <begin position="110"/>
        <end position="130"/>
    </location>
</feature>